<comment type="caution">
    <text evidence="1">The sequence shown here is derived from an EMBL/GenBank/DDBJ whole genome shotgun (WGS) entry which is preliminary data.</text>
</comment>
<dbReference type="Proteomes" id="UP000022645">
    <property type="component" value="Unassembled WGS sequence"/>
</dbReference>
<dbReference type="GO" id="GO:0004519">
    <property type="term" value="F:endonuclease activity"/>
    <property type="evidence" value="ECO:0007669"/>
    <property type="project" value="UniProtKB-KW"/>
</dbReference>
<proteinExistence type="predicted"/>
<protein>
    <submittedName>
        <fullName evidence="1">AlwI restriction endonuclease</fullName>
    </submittedName>
</protein>
<dbReference type="InterPro" id="IPR018573">
    <property type="entry name" value="Restrct_endonuc_II_AlwI"/>
</dbReference>
<name>X8JAK6_9FIRM</name>
<dbReference type="Pfam" id="PF09491">
    <property type="entry name" value="RE_AlwI"/>
    <property type="match status" value="1"/>
</dbReference>
<dbReference type="PATRIC" id="fig|1401079.3.peg.33"/>
<organism evidence="1 2">
    <name type="scientific">Mogibacterium timidum ATCC 33093</name>
    <dbReference type="NCBI Taxonomy" id="1401079"/>
    <lineage>
        <taxon>Bacteria</taxon>
        <taxon>Bacillati</taxon>
        <taxon>Bacillota</taxon>
        <taxon>Clostridia</taxon>
        <taxon>Peptostreptococcales</taxon>
        <taxon>Anaerovoracaceae</taxon>
        <taxon>Mogibacterium</taxon>
    </lineage>
</organism>
<dbReference type="CDD" id="cd22316">
    <property type="entry name" value="BspD6I-like"/>
    <property type="match status" value="1"/>
</dbReference>
<sequence>MISVANLTGSRYLFFTTSPRTPMKMLPEIEVLFNEFEGKEWNTDNQIKFMESLVKGDFFEGTGAKDLAFAARDRVTRSPKALGFVSLKPNISITEAGKEFLHSKNKEEVLLRQLLKFQLPSPYHTKSANEDNIFNVKPYLEIFRLIQKFGSLSFDEVMLFGLQMTDYNRFDEVVNKIENFRIERRKTTDSYKVFRGKYLQKIVLEIFAEDIKNGRTKLRESNDSSIKNFVKTKASTMRDYTDACFRYIRATGMVNISQRGKSLSIVPEKKEEMEFILNSIDKQPIFAEDEEKYKKYLFNPLLPKLFTDDVENLIKKIQEYDRLPYDELKKLSVLELKDKLYVLRENRKVDILDSQVKSIKDYKRYDDIVNVFTDIKNKDLYDIPLMLEWNTWRAMTMIDGGHIVANLKFDDNGEPMSTAQGNIADIVCDYGDFGLTVEVTMASGARQYEMEGEPVTRHLAKLKKDSDKNAYCLFVAPKINEACISHFYMLHKTNIKFYGGKSVIVPVELSTFEKMLEDSYKADYIPNPKHVENLFKYSQDIANNSVDEQEWYSKVTEKALNWLA</sequence>
<accession>X8JAK6</accession>
<gene>
    <name evidence="1" type="ORF">HMPREF0581_0857</name>
</gene>
<reference evidence="1 2" key="1">
    <citation type="submission" date="2014-01" db="EMBL/GenBank/DDBJ databases">
        <authorList>
            <person name="Durkin A.S."/>
            <person name="McCorrison J."/>
            <person name="Torralba M."/>
            <person name="Gillis M."/>
            <person name="Haft D.H."/>
            <person name="Methe B."/>
            <person name="Sutton G."/>
            <person name="Nelson K.E."/>
        </authorList>
    </citation>
    <scope>NUCLEOTIDE SEQUENCE [LARGE SCALE GENOMIC DNA]</scope>
    <source>
        <strain evidence="1 2">ATCC 33093</strain>
    </source>
</reference>
<keyword evidence="1" id="KW-0540">Nuclease</keyword>
<evidence type="ECO:0000313" key="1">
    <source>
        <dbReference type="EMBL" id="EUC59993.1"/>
    </source>
</evidence>
<dbReference type="Gene3D" id="3.40.91.50">
    <property type="match status" value="1"/>
</dbReference>
<dbReference type="EMBL" id="JALU01000002">
    <property type="protein sequence ID" value="EUC59993.1"/>
    <property type="molecule type" value="Genomic_DNA"/>
</dbReference>
<keyword evidence="1" id="KW-0255">Endonuclease</keyword>
<evidence type="ECO:0000313" key="2">
    <source>
        <dbReference type="Proteomes" id="UP000022645"/>
    </source>
</evidence>
<dbReference type="AlphaFoldDB" id="X8JAK6"/>
<keyword evidence="1" id="KW-0378">Hydrolase</keyword>